<dbReference type="EMBL" id="FOCT01000006">
    <property type="protein sequence ID" value="SEN69259.1"/>
    <property type="molecule type" value="Genomic_DNA"/>
</dbReference>
<proteinExistence type="predicted"/>
<accession>A0A1H8ILM9</accession>
<dbReference type="InterPro" id="IPR005133">
    <property type="entry name" value="PhaG_MnhG_YufB"/>
</dbReference>
<sequence>MTDGVIPFWVDLLGSLLLISGSLLTLIGSLGLLRLPNLFARMHGITLGNTLGLGCVLLTSILIASIHAERFVFQEVLITLFMISTSPVTTILLMRSGIYRRRMDADRKTAGHQDSSNPG</sequence>
<dbReference type="GO" id="GO:0015385">
    <property type="term" value="F:sodium:proton antiporter activity"/>
    <property type="evidence" value="ECO:0007669"/>
    <property type="project" value="TreeGrafter"/>
</dbReference>
<feature type="transmembrane region" description="Helical" evidence="1">
    <location>
        <begin position="72"/>
        <end position="93"/>
    </location>
</feature>
<keyword evidence="1" id="KW-0812">Transmembrane</keyword>
<keyword evidence="1" id="KW-0472">Membrane</keyword>
<protein>
    <submittedName>
        <fullName evidence="2">Multisubunit potassium/proton antiporter, PhaG subunit</fullName>
    </submittedName>
</protein>
<dbReference type="AlphaFoldDB" id="A0A1H8ILM9"/>
<evidence type="ECO:0000313" key="2">
    <source>
        <dbReference type="EMBL" id="SEN69259.1"/>
    </source>
</evidence>
<gene>
    <name evidence="2" type="ORF">SAMN05216404_106108</name>
</gene>
<feature type="transmembrane region" description="Helical" evidence="1">
    <location>
        <begin position="12"/>
        <end position="33"/>
    </location>
</feature>
<organism evidence="2 3">
    <name type="scientific">Nitrosospira multiformis</name>
    <dbReference type="NCBI Taxonomy" id="1231"/>
    <lineage>
        <taxon>Bacteria</taxon>
        <taxon>Pseudomonadati</taxon>
        <taxon>Pseudomonadota</taxon>
        <taxon>Betaproteobacteria</taxon>
        <taxon>Nitrosomonadales</taxon>
        <taxon>Nitrosomonadaceae</taxon>
        <taxon>Nitrosospira</taxon>
    </lineage>
</organism>
<dbReference type="Pfam" id="PF03334">
    <property type="entry name" value="PhaG_MnhG_YufB"/>
    <property type="match status" value="1"/>
</dbReference>
<evidence type="ECO:0000313" key="3">
    <source>
        <dbReference type="Proteomes" id="UP000183898"/>
    </source>
</evidence>
<evidence type="ECO:0000256" key="1">
    <source>
        <dbReference type="SAM" id="Phobius"/>
    </source>
</evidence>
<name>A0A1H8ILM9_9PROT</name>
<reference evidence="2 3" key="1">
    <citation type="submission" date="2016-10" db="EMBL/GenBank/DDBJ databases">
        <authorList>
            <person name="de Groot N.N."/>
        </authorList>
    </citation>
    <scope>NUCLEOTIDE SEQUENCE [LARGE SCALE GENOMIC DNA]</scope>
    <source>
        <strain evidence="2 3">Nl18</strain>
    </source>
</reference>
<dbReference type="PANTHER" id="PTHR34703:SF1">
    <property type="entry name" value="ANTIPORTER SUBUNIT MNHG2-RELATED"/>
    <property type="match status" value="1"/>
</dbReference>
<dbReference type="RefSeq" id="WP_074746226.1">
    <property type="nucleotide sequence ID" value="NZ_FOCT01000006.1"/>
</dbReference>
<dbReference type="NCBIfam" id="TIGR01300">
    <property type="entry name" value="CPA3_mnhG_phaG"/>
    <property type="match status" value="1"/>
</dbReference>
<feature type="transmembrane region" description="Helical" evidence="1">
    <location>
        <begin position="45"/>
        <end position="66"/>
    </location>
</feature>
<keyword evidence="1" id="KW-1133">Transmembrane helix</keyword>
<dbReference type="Proteomes" id="UP000183898">
    <property type="component" value="Unassembled WGS sequence"/>
</dbReference>
<dbReference type="PANTHER" id="PTHR34703">
    <property type="entry name" value="ANTIPORTER SUBUNIT MNHG2-RELATED"/>
    <property type="match status" value="1"/>
</dbReference>